<keyword evidence="7" id="KW-0418">Kinase</keyword>
<dbReference type="InterPro" id="IPR011009">
    <property type="entry name" value="Kinase-like_dom_sf"/>
</dbReference>
<keyword evidence="3" id="KW-0963">Cytoplasm</keyword>
<gene>
    <name evidence="15" type="ORF">CUR178_07751</name>
</gene>
<dbReference type="PROSITE" id="PS50011">
    <property type="entry name" value="PROTEIN_KINASE_DOM"/>
    <property type="match status" value="1"/>
</dbReference>
<dbReference type="AlphaFoldDB" id="A0A836HV17"/>
<organism evidence="15 16">
    <name type="scientific">Leishmania enriettii</name>
    <dbReference type="NCBI Taxonomy" id="5663"/>
    <lineage>
        <taxon>Eukaryota</taxon>
        <taxon>Discoba</taxon>
        <taxon>Euglenozoa</taxon>
        <taxon>Kinetoplastea</taxon>
        <taxon>Metakinetoplastina</taxon>
        <taxon>Trypanosomatida</taxon>
        <taxon>Trypanosomatidae</taxon>
        <taxon>Leishmaniinae</taxon>
        <taxon>Leishmania</taxon>
    </lineage>
</organism>
<dbReference type="InterPro" id="IPR011989">
    <property type="entry name" value="ARM-like"/>
</dbReference>
<dbReference type="SUPFAM" id="SSF48371">
    <property type="entry name" value="ARM repeat"/>
    <property type="match status" value="1"/>
</dbReference>
<feature type="domain" description="Protein kinase" evidence="14">
    <location>
        <begin position="4"/>
        <end position="258"/>
    </location>
</feature>
<evidence type="ECO:0000256" key="8">
    <source>
        <dbReference type="ARBA" id="ARBA00022840"/>
    </source>
</evidence>
<evidence type="ECO:0000256" key="5">
    <source>
        <dbReference type="ARBA" id="ARBA00022679"/>
    </source>
</evidence>
<dbReference type="PROSITE" id="PS00107">
    <property type="entry name" value="PROTEIN_KINASE_ATP"/>
    <property type="match status" value="1"/>
</dbReference>
<keyword evidence="9" id="KW-0206">Cytoskeleton</keyword>
<evidence type="ECO:0000256" key="10">
    <source>
        <dbReference type="ARBA" id="ARBA00047899"/>
    </source>
</evidence>
<dbReference type="SMART" id="SM00220">
    <property type="entry name" value="S_TKc"/>
    <property type="match status" value="1"/>
</dbReference>
<dbReference type="SUPFAM" id="SSF56112">
    <property type="entry name" value="Protein kinase-like (PK-like)"/>
    <property type="match status" value="1"/>
</dbReference>
<dbReference type="FunFam" id="1.25.10.10:FF:000223">
    <property type="entry name" value="Serine/threonine-protein kinase TIO"/>
    <property type="match status" value="1"/>
</dbReference>
<dbReference type="GO" id="GO:0005737">
    <property type="term" value="C:cytoplasm"/>
    <property type="evidence" value="ECO:0007669"/>
    <property type="project" value="UniProtKB-ARBA"/>
</dbReference>
<dbReference type="EMBL" id="JAFHKP010000013">
    <property type="protein sequence ID" value="KAG5483430.1"/>
    <property type="molecule type" value="Genomic_DNA"/>
</dbReference>
<dbReference type="Gene3D" id="1.25.10.10">
    <property type="entry name" value="Leucine-rich Repeat Variant"/>
    <property type="match status" value="1"/>
</dbReference>
<evidence type="ECO:0000256" key="2">
    <source>
        <dbReference type="ARBA" id="ARBA00012513"/>
    </source>
</evidence>
<keyword evidence="5" id="KW-0808">Transferase</keyword>
<dbReference type="InterPro" id="IPR000225">
    <property type="entry name" value="Armadillo"/>
</dbReference>
<protein>
    <recommendedName>
        <fullName evidence="2">non-specific serine/threonine protein kinase</fullName>
        <ecNumber evidence="2">2.7.11.1</ecNumber>
    </recommendedName>
    <alternativeName>
        <fullName evidence="12">Fused homolog</fullName>
    </alternativeName>
</protein>
<reference evidence="15 16" key="1">
    <citation type="submission" date="2021-02" db="EMBL/GenBank/DDBJ databases">
        <title>Leishmania (Mundinia) enrietti genome sequencing and assembly.</title>
        <authorList>
            <person name="Almutairi H."/>
            <person name="Gatherer D."/>
        </authorList>
    </citation>
    <scope>NUCLEOTIDE SEQUENCE [LARGE SCALE GENOMIC DNA]</scope>
    <source>
        <strain evidence="15">CUR178</strain>
    </source>
</reference>
<dbReference type="GeneID" id="94174898"/>
<dbReference type="PANTHER" id="PTHR22983">
    <property type="entry name" value="PROTEIN KINASE RELATED"/>
    <property type="match status" value="1"/>
</dbReference>
<comment type="catalytic activity">
    <reaction evidence="10">
        <text>L-threonyl-[protein] + ATP = O-phospho-L-threonyl-[protein] + ADP + H(+)</text>
        <dbReference type="Rhea" id="RHEA:46608"/>
        <dbReference type="Rhea" id="RHEA-COMP:11060"/>
        <dbReference type="Rhea" id="RHEA-COMP:11605"/>
        <dbReference type="ChEBI" id="CHEBI:15378"/>
        <dbReference type="ChEBI" id="CHEBI:30013"/>
        <dbReference type="ChEBI" id="CHEBI:30616"/>
        <dbReference type="ChEBI" id="CHEBI:61977"/>
        <dbReference type="ChEBI" id="CHEBI:456216"/>
        <dbReference type="EC" id="2.7.11.1"/>
    </reaction>
</comment>
<dbReference type="CDD" id="cd14002">
    <property type="entry name" value="STKc_STK36"/>
    <property type="match status" value="1"/>
</dbReference>
<dbReference type="RefSeq" id="XP_067694647.1">
    <property type="nucleotide sequence ID" value="XM_067839388.1"/>
</dbReference>
<dbReference type="GO" id="GO:0004674">
    <property type="term" value="F:protein serine/threonine kinase activity"/>
    <property type="evidence" value="ECO:0007669"/>
    <property type="project" value="UniProtKB-KW"/>
</dbReference>
<evidence type="ECO:0000256" key="3">
    <source>
        <dbReference type="ARBA" id="ARBA00022490"/>
    </source>
</evidence>
<name>A0A836HV17_LEIEN</name>
<evidence type="ECO:0000259" key="14">
    <source>
        <dbReference type="PROSITE" id="PS50011"/>
    </source>
</evidence>
<evidence type="ECO:0000256" key="4">
    <source>
        <dbReference type="ARBA" id="ARBA00022527"/>
    </source>
</evidence>
<dbReference type="GO" id="GO:0005524">
    <property type="term" value="F:ATP binding"/>
    <property type="evidence" value="ECO:0007669"/>
    <property type="project" value="UniProtKB-UniRule"/>
</dbReference>
<dbReference type="KEGG" id="lenr:94174898"/>
<dbReference type="PANTHER" id="PTHR22983:SF6">
    <property type="entry name" value="SERINE_THREONINE-PROTEIN KINASE 36"/>
    <property type="match status" value="1"/>
</dbReference>
<dbReference type="Pfam" id="PF00069">
    <property type="entry name" value="Pkinase"/>
    <property type="match status" value="1"/>
</dbReference>
<dbReference type="InterPro" id="IPR000719">
    <property type="entry name" value="Prot_kinase_dom"/>
</dbReference>
<dbReference type="Gene3D" id="1.10.510.10">
    <property type="entry name" value="Transferase(Phosphotransferase) domain 1"/>
    <property type="match status" value="1"/>
</dbReference>
<feature type="binding site" evidence="13">
    <location>
        <position position="38"/>
    </location>
    <ligand>
        <name>ATP</name>
        <dbReference type="ChEBI" id="CHEBI:30616"/>
    </ligand>
</feature>
<evidence type="ECO:0000313" key="16">
    <source>
        <dbReference type="Proteomes" id="UP000674179"/>
    </source>
</evidence>
<keyword evidence="6 13" id="KW-0547">Nucleotide-binding</keyword>
<dbReference type="InterPro" id="IPR016024">
    <property type="entry name" value="ARM-type_fold"/>
</dbReference>
<dbReference type="PROSITE" id="PS00108">
    <property type="entry name" value="PROTEIN_KINASE_ST"/>
    <property type="match status" value="1"/>
</dbReference>
<dbReference type="EC" id="2.7.11.1" evidence="2"/>
<proteinExistence type="predicted"/>
<comment type="subcellular location">
    <subcellularLocation>
        <location evidence="1">Cytoplasm</location>
        <location evidence="1">Cytoskeleton</location>
    </subcellularLocation>
</comment>
<dbReference type="SMART" id="SM00185">
    <property type="entry name" value="ARM"/>
    <property type="match status" value="4"/>
</dbReference>
<comment type="caution">
    <text evidence="15">The sequence shown here is derived from an EMBL/GenBank/DDBJ whole genome shotgun (WGS) entry which is preliminary data.</text>
</comment>
<evidence type="ECO:0000256" key="1">
    <source>
        <dbReference type="ARBA" id="ARBA00004245"/>
    </source>
</evidence>
<evidence type="ECO:0000313" key="15">
    <source>
        <dbReference type="EMBL" id="KAG5483430.1"/>
    </source>
</evidence>
<dbReference type="InterPro" id="IPR008271">
    <property type="entry name" value="Ser/Thr_kinase_AS"/>
</dbReference>
<comment type="catalytic activity">
    <reaction evidence="11">
        <text>L-seryl-[protein] + ATP = O-phospho-L-seryl-[protein] + ADP + H(+)</text>
        <dbReference type="Rhea" id="RHEA:17989"/>
        <dbReference type="Rhea" id="RHEA-COMP:9863"/>
        <dbReference type="Rhea" id="RHEA-COMP:11604"/>
        <dbReference type="ChEBI" id="CHEBI:15378"/>
        <dbReference type="ChEBI" id="CHEBI:29999"/>
        <dbReference type="ChEBI" id="CHEBI:30616"/>
        <dbReference type="ChEBI" id="CHEBI:83421"/>
        <dbReference type="ChEBI" id="CHEBI:456216"/>
        <dbReference type="EC" id="2.7.11.1"/>
    </reaction>
</comment>
<keyword evidence="8 13" id="KW-0067">ATP-binding</keyword>
<dbReference type="Proteomes" id="UP000674179">
    <property type="component" value="Chromosome 13"/>
</dbReference>
<evidence type="ECO:0000256" key="12">
    <source>
        <dbReference type="ARBA" id="ARBA00075375"/>
    </source>
</evidence>
<evidence type="ECO:0000256" key="7">
    <source>
        <dbReference type="ARBA" id="ARBA00022777"/>
    </source>
</evidence>
<sequence length="1086" mass="120757">MEDYQIIESIGEGSFGKVYKARIKGTGQIVAMKFIVKKGKNEKELKNLRSEIEILTKLNHPHIIMLFDSFETDSDFVVVMEYAQGELYDILEDDKQLPAKEVQKIAKQLIQALNYLHSNRIIHRDMKPQNILIGQNGAVKLADFGFARSMSYNTIVLTSIKGTPLYMAPELVQERAYDNRVDLWSLGCILYELYYGKPPFYTNNLFALIKKIVCEPVKYDTKANDPINPEFKSFLSGLLTKAASSRLNWPELLNHPFVQLTKSDASWQDAIMQHDSRMKARMDRLGCLRLHGNTSRAAPKRHSTQDDDIFNAKTKQALTSGRELDICATLTQLVRMTSGPNADVAKTSALLAVFDSGVLEAALTLLNEERSVKIISLVLQFVHALVFPEHGDVLAFPSQRPKRDGVAVLEEKHSHQQEDLFIRQQVALRLMKKPHSALDFIISEISSEAHSLAKMCVKIMFQCFRWESSFGPMVTQLPAFPEMWAGILKSVNHNSVSRGKTSYEYAALVFHTVSIVIPHIKLASPQRINREAVLELVTQALSAVCYYEAGTVDAHRNEKPPLTYAAAAALLVAFAHRELKDIVSFKVNDALLDGIYSIVDAVSDTPNRPVTPRALGSSYGYPDYGLLDGVAHMLSLIFSDSDSLVYAKMPGRSEHHFLESDTKNLALLVMTLLRDSDPRMELSPNGVQTLLRAAQQIFQQQKEQALSMTLLMEPIAPYSGESGSLCWLSVICRTMKTEYFRQLFHWPACRGGGAAGVSAHVTIVSQILSDSLRPVSSSSNPAPMEDKLLSDVSRVLYKEKVVELLVHAMDYSEGVFLGNPFAIIAKLCANSADSIKAFVDCGGVDAGRIRRILDPDKAGTGLMSDGLVVLSQMARISAEFYESIHRANLYDYVAALLQHSEKDLRGKTCTLIGNLCKHSDFFFESLQKNHIVERLVKCCSDSDAQTQKLAAFAIGNAAFHSDYLYSLLSPAIPSLVSLLACGDAKTRQNAAGALSNFVRNGDQLVSPLAESSVVESLLKMLRDDDSLSSKKVAVLTINSFCAYDVFRRKFVALDLREDIRKLQEDPTARTDPSIQKYVGKLVDRLG</sequence>
<evidence type="ECO:0000256" key="13">
    <source>
        <dbReference type="PROSITE-ProRule" id="PRU10141"/>
    </source>
</evidence>
<keyword evidence="4" id="KW-0723">Serine/threonine-protein kinase</keyword>
<dbReference type="OrthoDB" id="266718at2759"/>
<dbReference type="InterPro" id="IPR017441">
    <property type="entry name" value="Protein_kinase_ATP_BS"/>
</dbReference>
<dbReference type="FunFam" id="1.10.510.10:FF:000292">
    <property type="entry name" value="Serine/threonine-protein kinase 36"/>
    <property type="match status" value="1"/>
</dbReference>
<keyword evidence="16" id="KW-1185">Reference proteome</keyword>
<dbReference type="GO" id="GO:0005856">
    <property type="term" value="C:cytoskeleton"/>
    <property type="evidence" value="ECO:0007669"/>
    <property type="project" value="UniProtKB-SubCell"/>
</dbReference>
<dbReference type="Pfam" id="PF00514">
    <property type="entry name" value="Arm"/>
    <property type="match status" value="1"/>
</dbReference>
<evidence type="ECO:0000256" key="9">
    <source>
        <dbReference type="ARBA" id="ARBA00023212"/>
    </source>
</evidence>
<accession>A0A836HV17</accession>
<evidence type="ECO:0000256" key="6">
    <source>
        <dbReference type="ARBA" id="ARBA00022741"/>
    </source>
</evidence>
<dbReference type="FunFam" id="3.30.200.20:FF:000042">
    <property type="entry name" value="Aurora kinase A"/>
    <property type="match status" value="1"/>
</dbReference>
<evidence type="ECO:0000256" key="11">
    <source>
        <dbReference type="ARBA" id="ARBA00048679"/>
    </source>
</evidence>